<dbReference type="OrthoDB" id="9789813at2"/>
<sequence>MQPFTEKTIQIIKEIPPGKVMSYGQIAVQAGSPRGARQVARILHSLSEKHELPWHRVVNAEGKIMLRDEEARHAQTVFLQTEGVEVDQSGKVDLKRFRHDPN</sequence>
<evidence type="ECO:0000313" key="4">
    <source>
        <dbReference type="Proteomes" id="UP000275473"/>
    </source>
</evidence>
<dbReference type="SUPFAM" id="SSF46767">
    <property type="entry name" value="Methylated DNA-protein cysteine methyltransferase, C-terminal domain"/>
    <property type="match status" value="1"/>
</dbReference>
<dbReference type="GO" id="GO:0006281">
    <property type="term" value="P:DNA repair"/>
    <property type="evidence" value="ECO:0007669"/>
    <property type="project" value="InterPro"/>
</dbReference>
<dbReference type="InterPro" id="IPR036217">
    <property type="entry name" value="MethylDNA_cys_MeTrfase_DNAb"/>
</dbReference>
<dbReference type="EMBL" id="RIAX01000015">
    <property type="protein sequence ID" value="RNF38411.1"/>
    <property type="molecule type" value="Genomic_DNA"/>
</dbReference>
<feature type="domain" description="Methylated-DNA-[protein]-cysteine S-methyltransferase DNA binding" evidence="2">
    <location>
        <begin position="3"/>
        <end position="84"/>
    </location>
</feature>
<dbReference type="AlphaFoldDB" id="A0A3M8P4T7"/>
<dbReference type="Gene3D" id="1.10.10.10">
    <property type="entry name" value="Winged helix-like DNA-binding domain superfamily/Winged helix DNA-binding domain"/>
    <property type="match status" value="1"/>
</dbReference>
<dbReference type="InterPro" id="IPR014048">
    <property type="entry name" value="MethylDNA_cys_MeTrfase_DNA-bd"/>
</dbReference>
<evidence type="ECO:0000256" key="1">
    <source>
        <dbReference type="ARBA" id="ARBA00022763"/>
    </source>
</evidence>
<dbReference type="InterPro" id="IPR052520">
    <property type="entry name" value="ATL_DNA_repair"/>
</dbReference>
<dbReference type="RefSeq" id="WP_123166452.1">
    <property type="nucleotide sequence ID" value="NZ_RIAX01000015.1"/>
</dbReference>
<dbReference type="Pfam" id="PF01035">
    <property type="entry name" value="DNA_binding_1"/>
    <property type="match status" value="1"/>
</dbReference>
<name>A0A3M8P4T7_9BACL</name>
<evidence type="ECO:0000259" key="2">
    <source>
        <dbReference type="Pfam" id="PF01035"/>
    </source>
</evidence>
<keyword evidence="4" id="KW-1185">Reference proteome</keyword>
<dbReference type="Proteomes" id="UP000275473">
    <property type="component" value="Unassembled WGS sequence"/>
</dbReference>
<dbReference type="InterPro" id="IPR036388">
    <property type="entry name" value="WH-like_DNA-bd_sf"/>
</dbReference>
<dbReference type="PANTHER" id="PTHR42942">
    <property type="entry name" value="6-O-METHYLGUANINE DNA METHYLTRANSFERASE"/>
    <property type="match status" value="1"/>
</dbReference>
<keyword evidence="1" id="KW-0227">DNA damage</keyword>
<comment type="caution">
    <text evidence="3">The sequence shown here is derived from an EMBL/GenBank/DDBJ whole genome shotgun (WGS) entry which is preliminary data.</text>
</comment>
<dbReference type="GO" id="GO:0003824">
    <property type="term" value="F:catalytic activity"/>
    <property type="evidence" value="ECO:0007669"/>
    <property type="project" value="InterPro"/>
</dbReference>
<gene>
    <name evidence="3" type="ORF">EEX84_14920</name>
</gene>
<evidence type="ECO:0000313" key="3">
    <source>
        <dbReference type="EMBL" id="RNF38411.1"/>
    </source>
</evidence>
<accession>A0A3M8P4T7</accession>
<dbReference type="CDD" id="cd06445">
    <property type="entry name" value="ATase"/>
    <property type="match status" value="1"/>
</dbReference>
<protein>
    <submittedName>
        <fullName evidence="3">MGMT family protein</fullName>
    </submittedName>
</protein>
<proteinExistence type="predicted"/>
<reference evidence="3 4" key="1">
    <citation type="journal article" date="2018" name="Int. J. Syst. Evol. Microbiol.">
        <title>Planococcus salinus sp. nov., a moderately halophilic bacterium isolated from a saline-alkali soil.</title>
        <authorList>
            <person name="Gan L."/>
        </authorList>
    </citation>
    <scope>NUCLEOTIDE SEQUENCE [LARGE SCALE GENOMIC DNA]</scope>
    <source>
        <strain evidence="3 4">LCB217</strain>
    </source>
</reference>
<dbReference type="PANTHER" id="PTHR42942:SF1">
    <property type="entry name" value="ALKYLTRANSFERASE-LIKE PROTEIN 1"/>
    <property type="match status" value="1"/>
</dbReference>
<organism evidence="3 4">
    <name type="scientific">Planococcus salinus</name>
    <dbReference type="NCBI Taxonomy" id="1848460"/>
    <lineage>
        <taxon>Bacteria</taxon>
        <taxon>Bacillati</taxon>
        <taxon>Bacillota</taxon>
        <taxon>Bacilli</taxon>
        <taxon>Bacillales</taxon>
        <taxon>Caryophanaceae</taxon>
        <taxon>Planococcus</taxon>
    </lineage>
</organism>